<comment type="caution">
    <text evidence="1">The sequence shown here is derived from an EMBL/GenBank/DDBJ whole genome shotgun (WGS) entry which is preliminary data.</text>
</comment>
<sequence length="252" mass="27705">MRSPSQPENHMPQDALGSTFTKKRPPMLRLASPDDEFSKSMWAGTKLDTIPGSPPVTADMDSFQSTALSDAFGGDSTDHLLSPMRSPASPITTSVSRSYTLPVPRRRTVPALFIDAPEPAFRVTSEAATRRLKMERIRKRLGECVPVEAVFPHESSDGEGEDGDYVQVIVEKKPAQVNVDVRPRWKSSSAVVAFDVIYECPDEHGDEGLVNGLSLPSRTPKNRIFMGPRSSNTAPPRRWGKLVKRTGRVSCS</sequence>
<reference evidence="1" key="2">
    <citation type="journal article" date="2020" name="Nat. Commun.">
        <title>Large-scale genome sequencing of mycorrhizal fungi provides insights into the early evolution of symbiotic traits.</title>
        <authorList>
            <person name="Miyauchi S."/>
            <person name="Kiss E."/>
            <person name="Kuo A."/>
            <person name="Drula E."/>
            <person name="Kohler A."/>
            <person name="Sanchez-Garcia M."/>
            <person name="Morin E."/>
            <person name="Andreopoulos B."/>
            <person name="Barry K.W."/>
            <person name="Bonito G."/>
            <person name="Buee M."/>
            <person name="Carver A."/>
            <person name="Chen C."/>
            <person name="Cichocki N."/>
            <person name="Clum A."/>
            <person name="Culley D."/>
            <person name="Crous P.W."/>
            <person name="Fauchery L."/>
            <person name="Girlanda M."/>
            <person name="Hayes R.D."/>
            <person name="Keri Z."/>
            <person name="LaButti K."/>
            <person name="Lipzen A."/>
            <person name="Lombard V."/>
            <person name="Magnuson J."/>
            <person name="Maillard F."/>
            <person name="Murat C."/>
            <person name="Nolan M."/>
            <person name="Ohm R.A."/>
            <person name="Pangilinan J."/>
            <person name="Pereira M.F."/>
            <person name="Perotto S."/>
            <person name="Peter M."/>
            <person name="Pfister S."/>
            <person name="Riley R."/>
            <person name="Sitrit Y."/>
            <person name="Stielow J.B."/>
            <person name="Szollosi G."/>
            <person name="Zifcakova L."/>
            <person name="Stursova M."/>
            <person name="Spatafora J.W."/>
            <person name="Tedersoo L."/>
            <person name="Vaario L.M."/>
            <person name="Yamada A."/>
            <person name="Yan M."/>
            <person name="Wang P."/>
            <person name="Xu J."/>
            <person name="Bruns T."/>
            <person name="Baldrian P."/>
            <person name="Vilgalys R."/>
            <person name="Dunand C."/>
            <person name="Henrissat B."/>
            <person name="Grigoriev I.V."/>
            <person name="Hibbett D."/>
            <person name="Nagy L.G."/>
            <person name="Martin F.M."/>
        </authorList>
    </citation>
    <scope>NUCLEOTIDE SEQUENCE</scope>
    <source>
        <strain evidence="1">P2</strain>
    </source>
</reference>
<organism evidence="1 2">
    <name type="scientific">Thelephora ganbajun</name>
    <name type="common">Ganba fungus</name>
    <dbReference type="NCBI Taxonomy" id="370292"/>
    <lineage>
        <taxon>Eukaryota</taxon>
        <taxon>Fungi</taxon>
        <taxon>Dikarya</taxon>
        <taxon>Basidiomycota</taxon>
        <taxon>Agaricomycotina</taxon>
        <taxon>Agaricomycetes</taxon>
        <taxon>Thelephorales</taxon>
        <taxon>Thelephoraceae</taxon>
        <taxon>Thelephora</taxon>
    </lineage>
</organism>
<accession>A0ACB6ZTA2</accession>
<dbReference type="Proteomes" id="UP000886501">
    <property type="component" value="Unassembled WGS sequence"/>
</dbReference>
<evidence type="ECO:0000313" key="1">
    <source>
        <dbReference type="EMBL" id="KAF9652693.1"/>
    </source>
</evidence>
<keyword evidence="2" id="KW-1185">Reference proteome</keyword>
<protein>
    <submittedName>
        <fullName evidence="1">Uncharacterized protein</fullName>
    </submittedName>
</protein>
<reference evidence="1" key="1">
    <citation type="submission" date="2019-10" db="EMBL/GenBank/DDBJ databases">
        <authorList>
            <consortium name="DOE Joint Genome Institute"/>
            <person name="Kuo A."/>
            <person name="Miyauchi S."/>
            <person name="Kiss E."/>
            <person name="Drula E."/>
            <person name="Kohler A."/>
            <person name="Sanchez-Garcia M."/>
            <person name="Andreopoulos B."/>
            <person name="Barry K.W."/>
            <person name="Bonito G."/>
            <person name="Buee M."/>
            <person name="Carver A."/>
            <person name="Chen C."/>
            <person name="Cichocki N."/>
            <person name="Clum A."/>
            <person name="Culley D."/>
            <person name="Crous P.W."/>
            <person name="Fauchery L."/>
            <person name="Girlanda M."/>
            <person name="Hayes R."/>
            <person name="Keri Z."/>
            <person name="Labutti K."/>
            <person name="Lipzen A."/>
            <person name="Lombard V."/>
            <person name="Magnuson J."/>
            <person name="Maillard F."/>
            <person name="Morin E."/>
            <person name="Murat C."/>
            <person name="Nolan M."/>
            <person name="Ohm R."/>
            <person name="Pangilinan J."/>
            <person name="Pereira M."/>
            <person name="Perotto S."/>
            <person name="Peter M."/>
            <person name="Riley R."/>
            <person name="Sitrit Y."/>
            <person name="Stielow B."/>
            <person name="Szollosi G."/>
            <person name="Zifcakova L."/>
            <person name="Stursova M."/>
            <person name="Spatafora J.W."/>
            <person name="Tedersoo L."/>
            <person name="Vaario L.-M."/>
            <person name="Yamada A."/>
            <person name="Yan M."/>
            <person name="Wang P."/>
            <person name="Xu J."/>
            <person name="Bruns T."/>
            <person name="Baldrian P."/>
            <person name="Vilgalys R."/>
            <person name="Henrissat B."/>
            <person name="Grigoriev I.V."/>
            <person name="Hibbett D."/>
            <person name="Nagy L.G."/>
            <person name="Martin F.M."/>
        </authorList>
    </citation>
    <scope>NUCLEOTIDE SEQUENCE</scope>
    <source>
        <strain evidence="1">P2</strain>
    </source>
</reference>
<name>A0ACB6ZTA2_THEGA</name>
<proteinExistence type="predicted"/>
<gene>
    <name evidence="1" type="ORF">BDM02DRAFT_3108779</name>
</gene>
<evidence type="ECO:0000313" key="2">
    <source>
        <dbReference type="Proteomes" id="UP000886501"/>
    </source>
</evidence>
<dbReference type="EMBL" id="MU117967">
    <property type="protein sequence ID" value="KAF9652693.1"/>
    <property type="molecule type" value="Genomic_DNA"/>
</dbReference>